<dbReference type="EMBL" id="CP002770">
    <property type="protein sequence ID" value="AEG15842.1"/>
    <property type="molecule type" value="Genomic_DNA"/>
</dbReference>
<dbReference type="KEGG" id="dku:Desku_2306"/>
<gene>
    <name evidence="1" type="ordered locus">Desku_2306</name>
</gene>
<dbReference type="Proteomes" id="UP000009229">
    <property type="component" value="Chromosome"/>
</dbReference>
<organism evidence="1 2">
    <name type="scientific">Desulfofundulus kuznetsovii (strain DSM 6115 / VKM B-1805 / 17)</name>
    <name type="common">Desulfotomaculum kuznetsovii</name>
    <dbReference type="NCBI Taxonomy" id="760568"/>
    <lineage>
        <taxon>Bacteria</taxon>
        <taxon>Bacillati</taxon>
        <taxon>Bacillota</taxon>
        <taxon>Clostridia</taxon>
        <taxon>Eubacteriales</taxon>
        <taxon>Peptococcaceae</taxon>
        <taxon>Desulfofundulus</taxon>
    </lineage>
</organism>
<evidence type="ECO:0000313" key="2">
    <source>
        <dbReference type="Proteomes" id="UP000009229"/>
    </source>
</evidence>
<keyword evidence="2" id="KW-1185">Reference proteome</keyword>
<dbReference type="AlphaFoldDB" id="A0AAU8PCB2"/>
<sequence length="75" mass="8504">MFKKPESPGIVRDSNSVRFGTKVEIVAIIRVSQVFSAFKNFTVIFGQKRRIYAGHNISPTGRHWRQRVSAIQPCG</sequence>
<protein>
    <submittedName>
        <fullName evidence="1">Uncharacterized protein</fullName>
    </submittedName>
</protein>
<reference evidence="2" key="1">
    <citation type="submission" date="2011-05" db="EMBL/GenBank/DDBJ databases">
        <title>Complete sequence of Desulfotomaculum kuznetsovii DSM 6115.</title>
        <authorList>
            <person name="Lucas S."/>
            <person name="Han J."/>
            <person name="Lapidus A."/>
            <person name="Cheng J.-F."/>
            <person name="Goodwin L."/>
            <person name="Pitluck S."/>
            <person name="Peters L."/>
            <person name="Mikhailova N."/>
            <person name="Lu M."/>
            <person name="Saunders E."/>
            <person name="Han C."/>
            <person name="Tapia R."/>
            <person name="Land M."/>
            <person name="Hauser L."/>
            <person name="Kyrpides N."/>
            <person name="Ivanova N."/>
            <person name="Pagani I."/>
            <person name="Nazina T."/>
            <person name="Ivanova A."/>
            <person name="Parshina S."/>
            <person name="Kuever J."/>
            <person name="Muyzer G."/>
            <person name="Plugge C."/>
            <person name="Stams A."/>
            <person name="Woyke T."/>
        </authorList>
    </citation>
    <scope>NUCLEOTIDE SEQUENCE [LARGE SCALE GENOMIC DNA]</scope>
    <source>
        <strain evidence="2">DSM 6115 / VKM B-1805 / 17</strain>
    </source>
</reference>
<proteinExistence type="predicted"/>
<name>A0AAU8PCB2_DESK7</name>
<evidence type="ECO:0000313" key="1">
    <source>
        <dbReference type="EMBL" id="AEG15842.1"/>
    </source>
</evidence>
<accession>A0AAU8PCB2</accession>